<sequence>MPETIVQAEVCDDECPIKKTAEVIEGRWTTLVIRELLPGKKRFSEIQRALTGISPKVLTVRLRLLERRQLVTRTVFATVPPMTEYELTPLGRRLETVLEAMAEFGRQLPSDVGH</sequence>
<dbReference type="PANTHER" id="PTHR33204:SF37">
    <property type="entry name" value="HTH-TYPE TRANSCRIPTIONAL REGULATOR YODB"/>
    <property type="match status" value="1"/>
</dbReference>
<reference evidence="5" key="1">
    <citation type="submission" date="2018-06" db="EMBL/GenBank/DDBJ databases">
        <authorList>
            <person name="Zhirakovskaya E."/>
        </authorList>
    </citation>
    <scope>NUCLEOTIDE SEQUENCE</scope>
</reference>
<name>A0A3B0RP08_9ZZZZ</name>
<dbReference type="GO" id="GO:0003677">
    <property type="term" value="F:DNA binding"/>
    <property type="evidence" value="ECO:0007669"/>
    <property type="project" value="UniProtKB-KW"/>
</dbReference>
<protein>
    <recommendedName>
        <fullName evidence="4">HTH hxlR-type domain-containing protein</fullName>
    </recommendedName>
</protein>
<evidence type="ECO:0000256" key="3">
    <source>
        <dbReference type="ARBA" id="ARBA00023163"/>
    </source>
</evidence>
<dbReference type="InterPro" id="IPR002577">
    <property type="entry name" value="HTH_HxlR"/>
</dbReference>
<proteinExistence type="predicted"/>
<evidence type="ECO:0000259" key="4">
    <source>
        <dbReference type="PROSITE" id="PS51118"/>
    </source>
</evidence>
<keyword evidence="2" id="KW-0238">DNA-binding</keyword>
<dbReference type="AlphaFoldDB" id="A0A3B0RP08"/>
<dbReference type="Gene3D" id="1.10.10.10">
    <property type="entry name" value="Winged helix-like DNA-binding domain superfamily/Winged helix DNA-binding domain"/>
    <property type="match status" value="1"/>
</dbReference>
<accession>A0A3B0RP08</accession>
<dbReference type="InterPro" id="IPR036388">
    <property type="entry name" value="WH-like_DNA-bd_sf"/>
</dbReference>
<evidence type="ECO:0000256" key="2">
    <source>
        <dbReference type="ARBA" id="ARBA00023125"/>
    </source>
</evidence>
<keyword evidence="3" id="KW-0804">Transcription</keyword>
<evidence type="ECO:0000313" key="5">
    <source>
        <dbReference type="EMBL" id="VAV95030.1"/>
    </source>
</evidence>
<dbReference type="SUPFAM" id="SSF46785">
    <property type="entry name" value="Winged helix' DNA-binding domain"/>
    <property type="match status" value="1"/>
</dbReference>
<evidence type="ECO:0000256" key="1">
    <source>
        <dbReference type="ARBA" id="ARBA00023015"/>
    </source>
</evidence>
<dbReference type="InterPro" id="IPR036390">
    <property type="entry name" value="WH_DNA-bd_sf"/>
</dbReference>
<dbReference type="Pfam" id="PF01638">
    <property type="entry name" value="HxlR"/>
    <property type="match status" value="1"/>
</dbReference>
<dbReference type="EMBL" id="UOEI01000137">
    <property type="protein sequence ID" value="VAV95030.1"/>
    <property type="molecule type" value="Genomic_DNA"/>
</dbReference>
<dbReference type="PANTHER" id="PTHR33204">
    <property type="entry name" value="TRANSCRIPTIONAL REGULATOR, MARR FAMILY"/>
    <property type="match status" value="1"/>
</dbReference>
<dbReference type="PROSITE" id="PS51118">
    <property type="entry name" value="HTH_HXLR"/>
    <property type="match status" value="1"/>
</dbReference>
<keyword evidence="1" id="KW-0805">Transcription regulation</keyword>
<gene>
    <name evidence="5" type="ORF">MNBD_ACTINO01-1247</name>
</gene>
<feature type="domain" description="HTH hxlR-type" evidence="4">
    <location>
        <begin position="15"/>
        <end position="113"/>
    </location>
</feature>
<organism evidence="5">
    <name type="scientific">hydrothermal vent metagenome</name>
    <dbReference type="NCBI Taxonomy" id="652676"/>
    <lineage>
        <taxon>unclassified sequences</taxon>
        <taxon>metagenomes</taxon>
        <taxon>ecological metagenomes</taxon>
    </lineage>
</organism>